<organism evidence="5 7">
    <name type="scientific">Halapricum hydrolyticum</name>
    <dbReference type="NCBI Taxonomy" id="2979991"/>
    <lineage>
        <taxon>Archaea</taxon>
        <taxon>Methanobacteriati</taxon>
        <taxon>Methanobacteriota</taxon>
        <taxon>Stenosarchaea group</taxon>
        <taxon>Halobacteria</taxon>
        <taxon>Halobacteriales</taxon>
        <taxon>Haloarculaceae</taxon>
        <taxon>Halapricum</taxon>
    </lineage>
</organism>
<dbReference type="AlphaFoldDB" id="A0AAE3LID1"/>
<dbReference type="InterPro" id="IPR036388">
    <property type="entry name" value="WH-like_DNA-bd_sf"/>
</dbReference>
<dbReference type="PANTHER" id="PTHR34293:SF1">
    <property type="entry name" value="HTH-TYPE TRANSCRIPTIONAL REGULATOR TRMBL2"/>
    <property type="match status" value="1"/>
</dbReference>
<keyword evidence="6" id="KW-1185">Reference proteome</keyword>
<reference evidence="5" key="1">
    <citation type="submission" date="2023-02" db="EMBL/GenBank/DDBJ databases">
        <title>Enrichment on poylsaccharides allowed isolation of novel metabolic and taxonomic groups of Haloarchaea.</title>
        <authorList>
            <person name="Sorokin D.Y."/>
            <person name="Elcheninov A.G."/>
            <person name="Khizhniak T.V."/>
            <person name="Kolganova T.V."/>
            <person name="Kublanov I.V."/>
        </authorList>
    </citation>
    <scope>NUCLEOTIDE SEQUENCE</scope>
    <source>
        <strain evidence="4 6">HArc-curdl5-1</strain>
        <strain evidence="5">HArc-curdl7</strain>
    </source>
</reference>
<dbReference type="SUPFAM" id="SSF159071">
    <property type="entry name" value="TrmB C-terminal domain-like"/>
    <property type="match status" value="1"/>
</dbReference>
<accession>A0AAE3LID1</accession>
<dbReference type="InterPro" id="IPR011991">
    <property type="entry name" value="ArsR-like_HTH"/>
</dbReference>
<dbReference type="Pfam" id="PF01978">
    <property type="entry name" value="TrmB"/>
    <property type="match status" value="1"/>
</dbReference>
<dbReference type="InterPro" id="IPR036390">
    <property type="entry name" value="WH_DNA-bd_sf"/>
</dbReference>
<dbReference type="CDD" id="cd09124">
    <property type="entry name" value="PLDc_like_TrmB_middle"/>
    <property type="match status" value="1"/>
</dbReference>
<dbReference type="InterPro" id="IPR002831">
    <property type="entry name" value="Tscrpt_reg_TrmB_N"/>
</dbReference>
<dbReference type="InterPro" id="IPR021586">
    <property type="entry name" value="Tscrpt_reg_TrmB_C"/>
</dbReference>
<protein>
    <submittedName>
        <fullName evidence="5">TrmB family transcriptional regulator</fullName>
    </submittedName>
</protein>
<evidence type="ECO:0000256" key="1">
    <source>
        <dbReference type="ARBA" id="ARBA00007287"/>
    </source>
</evidence>
<name>A0AAE3LID1_9EURY</name>
<evidence type="ECO:0000313" key="4">
    <source>
        <dbReference type="EMBL" id="MCU4717226.1"/>
    </source>
</evidence>
<feature type="domain" description="Transcription regulator TrmB C-terminal" evidence="3">
    <location>
        <begin position="113"/>
        <end position="349"/>
    </location>
</feature>
<evidence type="ECO:0000259" key="2">
    <source>
        <dbReference type="Pfam" id="PF01978"/>
    </source>
</evidence>
<gene>
    <name evidence="5" type="ORF">OB914_04080</name>
    <name evidence="4" type="ORF">OB916_04005</name>
</gene>
<dbReference type="EMBL" id="JAOPKD010000002">
    <property type="protein sequence ID" value="MCU4726153.1"/>
    <property type="molecule type" value="Genomic_DNA"/>
</dbReference>
<sequence length="351" mass="38554">MNVSELEATLETAGFSPYQASAYVALLELGAATVPEIAEKSGVPDSRLYDVLRTLESEGYVEVYEQESLRARIHDHEKLQARLRERAGRFSDARKEIERRWEEPPVEETVVNAVTRFETVLESAADAIEASDTQVELAVSPEQYRTLRPALQTASENGTSIYLAISTPDGEALPDPESVAAVCTEARHRELPSPFVAIVDRSKVYFAPHTGSANEYGLIVDDRTHAYVFHWFFLTSQWAVWEPIGAGERASTDYLDIRYLVRDLVPLLEDGKTVRVHVDGADTESGQQRTVEGIVRNVVHSGAGGTGSGSAARNGRVTLELETNSGTVEVGGWGALVEDVEAHRLRVESVT</sequence>
<dbReference type="Proteomes" id="UP001209746">
    <property type="component" value="Unassembled WGS sequence"/>
</dbReference>
<dbReference type="InterPro" id="IPR051797">
    <property type="entry name" value="TrmB-like"/>
</dbReference>
<comment type="caution">
    <text evidence="5">The sequence shown here is derived from an EMBL/GenBank/DDBJ whole genome shotgun (WGS) entry which is preliminary data.</text>
</comment>
<feature type="domain" description="Transcription regulator TrmB N-terminal" evidence="2">
    <location>
        <begin position="10"/>
        <end position="67"/>
    </location>
</feature>
<dbReference type="Pfam" id="PF11495">
    <property type="entry name" value="Regulator_TrmB"/>
    <property type="match status" value="1"/>
</dbReference>
<dbReference type="PANTHER" id="PTHR34293">
    <property type="entry name" value="HTH-TYPE TRANSCRIPTIONAL REGULATOR TRMBL2"/>
    <property type="match status" value="1"/>
</dbReference>
<evidence type="ECO:0000259" key="3">
    <source>
        <dbReference type="Pfam" id="PF11495"/>
    </source>
</evidence>
<dbReference type="SUPFAM" id="SSF46785">
    <property type="entry name" value="Winged helix' DNA-binding domain"/>
    <property type="match status" value="1"/>
</dbReference>
<evidence type="ECO:0000313" key="6">
    <source>
        <dbReference type="Proteomes" id="UP001208186"/>
    </source>
</evidence>
<dbReference type="CDD" id="cd00090">
    <property type="entry name" value="HTH_ARSR"/>
    <property type="match status" value="1"/>
</dbReference>
<evidence type="ECO:0000313" key="5">
    <source>
        <dbReference type="EMBL" id="MCU4726153.1"/>
    </source>
</evidence>
<dbReference type="RefSeq" id="WP_315907989.1">
    <property type="nucleotide sequence ID" value="NZ_JAOPKC010000002.1"/>
</dbReference>
<dbReference type="Gene3D" id="2.30.30.690">
    <property type="match status" value="1"/>
</dbReference>
<evidence type="ECO:0000313" key="7">
    <source>
        <dbReference type="Proteomes" id="UP001209746"/>
    </source>
</evidence>
<dbReference type="Proteomes" id="UP001208186">
    <property type="component" value="Unassembled WGS sequence"/>
</dbReference>
<comment type="similarity">
    <text evidence="1">Belongs to the transcriptional regulator TrmB family.</text>
</comment>
<dbReference type="Gene3D" id="1.10.10.10">
    <property type="entry name" value="Winged helix-like DNA-binding domain superfamily/Winged helix DNA-binding domain"/>
    <property type="match status" value="1"/>
</dbReference>
<dbReference type="EMBL" id="JAOPKC010000002">
    <property type="protein sequence ID" value="MCU4717226.1"/>
    <property type="molecule type" value="Genomic_DNA"/>
</dbReference>
<proteinExistence type="inferred from homology"/>